<evidence type="ECO:0000313" key="2">
    <source>
        <dbReference type="Proteomes" id="UP000030889"/>
    </source>
</evidence>
<dbReference type="RefSeq" id="WP_035471271.1">
    <property type="nucleotide sequence ID" value="NZ_JRGF01000001.1"/>
</dbReference>
<protein>
    <recommendedName>
        <fullName evidence="3">Lipocalin-like domain-containing protein</fullName>
    </recommendedName>
</protein>
<name>A0ABR4YL90_9BACT</name>
<accession>A0ABR4YL90</accession>
<sequence>MHWKNLILMLAAIPALCPLQSCDATKEEALLNDLTEGYWREEQDENKLLVRFSGSESLFYYACSGPDKAGRYDAYYDTSIQSYTQYAIDVRNGRLCLLPDAWYDILVLNSTTLTLGTDDGETVKFIKVPAESVTVMSREEYLDKHPETFPEN</sequence>
<gene>
    <name evidence="1" type="ORF">LG35_00800</name>
</gene>
<dbReference type="EMBL" id="JRGF01000001">
    <property type="protein sequence ID" value="KHE43028.1"/>
    <property type="molecule type" value="Genomic_DNA"/>
</dbReference>
<proteinExistence type="predicted"/>
<reference evidence="1 2" key="1">
    <citation type="submission" date="2014-09" db="EMBL/GenBank/DDBJ databases">
        <title>Alistipes sp. 627, sp. nov., a novel member of the family Rikenellaceae isolated from human faeces.</title>
        <authorList>
            <person name="Shkoporov A.N."/>
            <person name="Chaplin A.V."/>
            <person name="Motuzova O.V."/>
            <person name="Kafarskaia L.I."/>
            <person name="Khokhlova E.V."/>
            <person name="Efimov B.A."/>
        </authorList>
    </citation>
    <scope>NUCLEOTIDE SEQUENCE [LARGE SCALE GENOMIC DNA]</scope>
    <source>
        <strain evidence="1 2">627</strain>
    </source>
</reference>
<evidence type="ECO:0008006" key="3">
    <source>
        <dbReference type="Google" id="ProtNLM"/>
    </source>
</evidence>
<keyword evidence="2" id="KW-1185">Reference proteome</keyword>
<comment type="caution">
    <text evidence="1">The sequence shown here is derived from an EMBL/GenBank/DDBJ whole genome shotgun (WGS) entry which is preliminary data.</text>
</comment>
<organism evidence="1 2">
    <name type="scientific">Alistipes inops</name>
    <dbReference type="NCBI Taxonomy" id="1501391"/>
    <lineage>
        <taxon>Bacteria</taxon>
        <taxon>Pseudomonadati</taxon>
        <taxon>Bacteroidota</taxon>
        <taxon>Bacteroidia</taxon>
        <taxon>Bacteroidales</taxon>
        <taxon>Rikenellaceae</taxon>
        <taxon>Alistipes</taxon>
    </lineage>
</organism>
<evidence type="ECO:0000313" key="1">
    <source>
        <dbReference type="EMBL" id="KHE43028.1"/>
    </source>
</evidence>
<dbReference type="Proteomes" id="UP000030889">
    <property type="component" value="Unassembled WGS sequence"/>
</dbReference>